<evidence type="ECO:0000259" key="1">
    <source>
        <dbReference type="Pfam" id="PF13408"/>
    </source>
</evidence>
<reference evidence="2 3" key="1">
    <citation type="submission" date="2024-11" db="EMBL/GenBank/DDBJ databases">
        <authorList>
            <person name="Heng Y.C."/>
            <person name="Lim A.C.H."/>
            <person name="Lee J.K.Y."/>
            <person name="Kittelmann S."/>
        </authorList>
    </citation>
    <scope>NUCLEOTIDE SEQUENCE [LARGE SCALE GENOMIC DNA]</scope>
    <source>
        <strain evidence="2 3">WILCCON 0269</strain>
    </source>
</reference>
<organism evidence="2 3">
    <name type="scientific">Candidatus Clostridium eludens</name>
    <dbReference type="NCBI Taxonomy" id="3381663"/>
    <lineage>
        <taxon>Bacteria</taxon>
        <taxon>Bacillati</taxon>
        <taxon>Bacillota</taxon>
        <taxon>Clostridia</taxon>
        <taxon>Eubacteriales</taxon>
        <taxon>Clostridiaceae</taxon>
        <taxon>Clostridium</taxon>
    </lineage>
</organism>
<dbReference type="RefSeq" id="WP_406793670.1">
    <property type="nucleotide sequence ID" value="NZ_JBJHZX010000032.1"/>
</dbReference>
<evidence type="ECO:0000313" key="3">
    <source>
        <dbReference type="Proteomes" id="UP001623660"/>
    </source>
</evidence>
<keyword evidence="3" id="KW-1185">Reference proteome</keyword>
<dbReference type="EMBL" id="JBJHZX010000032">
    <property type="protein sequence ID" value="MFL0197528.1"/>
    <property type="molecule type" value="Genomic_DNA"/>
</dbReference>
<dbReference type="InterPro" id="IPR038109">
    <property type="entry name" value="DNA_bind_recomb_sf"/>
</dbReference>
<proteinExistence type="predicted"/>
<feature type="domain" description="Recombinase zinc beta ribbon" evidence="1">
    <location>
        <begin position="68"/>
        <end position="121"/>
    </location>
</feature>
<name>A0ABW8SQV2_9CLOT</name>
<dbReference type="Proteomes" id="UP001623660">
    <property type="component" value="Unassembled WGS sequence"/>
</dbReference>
<sequence>MERVKENGKEVSYLKKEKEADNIKEIFKKYASGYTAFEIHQYFKLKGLKYNPKTIYGILTNPTYLTGGIMKCKCGSGMGVSPGRQRSDGTRRYYFICSGKRYRQNGCDNLSLRVDQVESKINAFLESMRDKEKLVEYHNKKQIVIYKRYVTYFCITIEPWGNTFTLEFCFILSSRSRRYDFCNLKHIIYNLPILWKWTT</sequence>
<dbReference type="Pfam" id="PF13408">
    <property type="entry name" value="Zn_ribbon_recom"/>
    <property type="match status" value="1"/>
</dbReference>
<dbReference type="Gene3D" id="3.90.1750.20">
    <property type="entry name" value="Putative Large Serine Recombinase, Chain B, Domain 2"/>
    <property type="match status" value="1"/>
</dbReference>
<gene>
    <name evidence="2" type="ORF">ACJDU8_18450</name>
</gene>
<comment type="caution">
    <text evidence="2">The sequence shown here is derived from an EMBL/GenBank/DDBJ whole genome shotgun (WGS) entry which is preliminary data.</text>
</comment>
<dbReference type="InterPro" id="IPR025827">
    <property type="entry name" value="Zn_ribbon_recom_dom"/>
</dbReference>
<accession>A0ABW8SQV2</accession>
<protein>
    <submittedName>
        <fullName evidence="2">Recombinase zinc beta ribbon domain-containing protein</fullName>
    </submittedName>
</protein>
<evidence type="ECO:0000313" key="2">
    <source>
        <dbReference type="EMBL" id="MFL0197528.1"/>
    </source>
</evidence>